<evidence type="ECO:0000259" key="1">
    <source>
        <dbReference type="Pfam" id="PF12986"/>
    </source>
</evidence>
<gene>
    <name evidence="2" type="ORF">S01H4_43445</name>
</gene>
<feature type="non-terminal residue" evidence="2">
    <location>
        <position position="1"/>
    </location>
</feature>
<accession>X1BTD5</accession>
<sequence>DISCTLLPFLGEKILCNALLGNNIDKALENAIEELEKRFFSVTKRAVIAALEDAYKWYKKSLIKND</sequence>
<dbReference type="Pfam" id="PF12986">
    <property type="entry name" value="DUF3870"/>
    <property type="match status" value="1"/>
</dbReference>
<dbReference type="AlphaFoldDB" id="X1BTD5"/>
<name>X1BTD5_9ZZZZ</name>
<comment type="caution">
    <text evidence="2">The sequence shown here is derived from an EMBL/GenBank/DDBJ whole genome shotgun (WGS) entry which is preliminary data.</text>
</comment>
<organism evidence="2">
    <name type="scientific">marine sediment metagenome</name>
    <dbReference type="NCBI Taxonomy" id="412755"/>
    <lineage>
        <taxon>unclassified sequences</taxon>
        <taxon>metagenomes</taxon>
        <taxon>ecological metagenomes</taxon>
    </lineage>
</organism>
<proteinExistence type="predicted"/>
<dbReference type="InterPro" id="IPR024617">
    <property type="entry name" value="DUF3870"/>
</dbReference>
<protein>
    <recommendedName>
        <fullName evidence="1">DUF3870 domain-containing protein</fullName>
    </recommendedName>
</protein>
<dbReference type="EMBL" id="BART01023971">
    <property type="protein sequence ID" value="GAG98984.1"/>
    <property type="molecule type" value="Genomic_DNA"/>
</dbReference>
<reference evidence="2" key="1">
    <citation type="journal article" date="2014" name="Front. Microbiol.">
        <title>High frequency of phylogenetically diverse reductive dehalogenase-homologous genes in deep subseafloor sedimentary metagenomes.</title>
        <authorList>
            <person name="Kawai M."/>
            <person name="Futagami T."/>
            <person name="Toyoda A."/>
            <person name="Takaki Y."/>
            <person name="Nishi S."/>
            <person name="Hori S."/>
            <person name="Arai W."/>
            <person name="Tsubouchi T."/>
            <person name="Morono Y."/>
            <person name="Uchiyama I."/>
            <person name="Ito T."/>
            <person name="Fujiyama A."/>
            <person name="Inagaki F."/>
            <person name="Takami H."/>
        </authorList>
    </citation>
    <scope>NUCLEOTIDE SEQUENCE</scope>
    <source>
        <strain evidence="2">Expedition CK06-06</strain>
    </source>
</reference>
<feature type="domain" description="DUF3870" evidence="1">
    <location>
        <begin position="1"/>
        <end position="59"/>
    </location>
</feature>
<evidence type="ECO:0000313" key="2">
    <source>
        <dbReference type="EMBL" id="GAG98984.1"/>
    </source>
</evidence>